<keyword evidence="3" id="KW-1185">Reference proteome</keyword>
<dbReference type="InterPro" id="IPR006949">
    <property type="entry name" value="Barrel_Baseplate_J-like"/>
</dbReference>
<accession>A0A076G7W9</accession>
<evidence type="ECO:0000313" key="3">
    <source>
        <dbReference type="Proteomes" id="UP000028664"/>
    </source>
</evidence>
<sequence>MRFKRMSEIYSRLVDNTITNTHDVNDFSVGSAMRAIYESIAIELEQFYVLTRENMLESVEQGVYNAFGFKRKEAVRAYGVVQVAFHNSTQTDITISRGSRFSSSLPEYTQLYETRVDYVIPRGSILAEFEVYCLSPGSTGNIPEDVLDVMQSPIANVKEVNNPAAFQTGQDQEPLEEQRSRFNAFITALSRATVPALEYGTRTVTEVAGVWIEEETGRVNIYAHDRNGNLPDSVKEKILLTLEDYRPAGIQVRVLPVEKKNVDVSVTVTLNNKAGITSAFNQKITTEVTRYLNNMQTSQSLVLSDLSSVIKYIDRQLIYDVSFDNLKSNVVLKGSEIIRAGEVKVTLK</sequence>
<dbReference type="Proteomes" id="UP000028664">
    <property type="component" value="Segment"/>
</dbReference>
<protein>
    <submittedName>
        <fullName evidence="2">Baseplate J family protein</fullName>
    </submittedName>
</protein>
<name>A0A076G7W9_9CAUD</name>
<evidence type="ECO:0000313" key="2">
    <source>
        <dbReference type="EMBL" id="AII28069.1"/>
    </source>
</evidence>
<organism evidence="2 3">
    <name type="scientific">Bacillus phage Bobb</name>
    <dbReference type="NCBI Taxonomy" id="1527469"/>
    <lineage>
        <taxon>Viruses</taxon>
        <taxon>Duplodnaviria</taxon>
        <taxon>Heunggongvirae</taxon>
        <taxon>Uroviricota</taxon>
        <taxon>Caudoviricetes</taxon>
        <taxon>Herelleviridae</taxon>
        <taxon>Bastillevirinae</taxon>
        <taxon>Agatevirus</taxon>
        <taxon>Agatevirus bobb</taxon>
    </lineage>
</organism>
<evidence type="ECO:0000259" key="1">
    <source>
        <dbReference type="Pfam" id="PF04865"/>
    </source>
</evidence>
<dbReference type="RefSeq" id="YP_009056437.1">
    <property type="nucleotide sequence ID" value="NC_024792.1"/>
</dbReference>
<dbReference type="EMBL" id="KM051843">
    <property type="protein sequence ID" value="AII28069.1"/>
    <property type="molecule type" value="Genomic_DNA"/>
</dbReference>
<dbReference type="OrthoDB" id="4066at10239"/>
<dbReference type="KEGG" id="vg:20283455"/>
<proteinExistence type="predicted"/>
<dbReference type="Pfam" id="PF04865">
    <property type="entry name" value="Baseplate_J"/>
    <property type="match status" value="1"/>
</dbReference>
<feature type="domain" description="Baseplate protein J-like barrel" evidence="1">
    <location>
        <begin position="83"/>
        <end position="169"/>
    </location>
</feature>
<reference evidence="2 3" key="1">
    <citation type="submission" date="2014-06" db="EMBL/GenBank/DDBJ databases">
        <title>Bioinformatic genomic analysis of Bacillus phage Bobb.</title>
        <authorList>
            <person name="Lewis H.M.N."/>
            <person name="Temple L."/>
            <person name="Barth R.N."/>
            <person name="Bowles K.M."/>
            <person name="Churchin D.I."/>
            <person name="Scott-Croshaw C."/>
            <person name="Glasgow G.H."/>
            <person name="Gloe M.W."/>
            <person name="McGough T.M."/>
            <person name="Nutbrown S.A."/>
            <person name="Romulus S.R."/>
            <person name="Sanders K.A.M."/>
            <person name="Diachok C.R."/>
            <person name="Serigano J.P."/>
            <person name="Shin D."/>
            <person name="Suresh M.H."/>
            <person name="Conner A.R.N."/>
            <person name="Korba R.M."/>
            <person name="Livermore R.J."/>
            <person name="Rohlf M.B."/>
            <person name="Utterback S.D."/>
            <person name="Wilson V.E."/>
        </authorList>
    </citation>
    <scope>NUCLEOTIDE SEQUENCE [LARGE SCALE GENOMIC DNA]</scope>
</reference>
<dbReference type="GeneID" id="20283455"/>